<dbReference type="PROSITE" id="PS50893">
    <property type="entry name" value="ABC_TRANSPORTER_2"/>
    <property type="match status" value="1"/>
</dbReference>
<evidence type="ECO:0000256" key="1">
    <source>
        <dbReference type="ARBA" id="ARBA00022737"/>
    </source>
</evidence>
<dbReference type="RefSeq" id="WP_376999062.1">
    <property type="nucleotide sequence ID" value="NZ_JBHSQE010000001.1"/>
</dbReference>
<keyword evidence="6" id="KW-1185">Reference proteome</keyword>
<comment type="caution">
    <text evidence="5">The sequence shown here is derived from an EMBL/GenBank/DDBJ whole genome shotgun (WGS) entry which is preliminary data.</text>
</comment>
<dbReference type="GO" id="GO:0005524">
    <property type="term" value="F:ATP binding"/>
    <property type="evidence" value="ECO:0007669"/>
    <property type="project" value="UniProtKB-KW"/>
</dbReference>
<dbReference type="PANTHER" id="PTHR19211">
    <property type="entry name" value="ATP-BINDING TRANSPORT PROTEIN-RELATED"/>
    <property type="match status" value="1"/>
</dbReference>
<accession>A0ABW1Q9C9</accession>
<keyword evidence="1" id="KW-0677">Repeat</keyword>
<dbReference type="InterPro" id="IPR027417">
    <property type="entry name" value="P-loop_NTPase"/>
</dbReference>
<dbReference type="SMART" id="SM00382">
    <property type="entry name" value="AAA"/>
    <property type="match status" value="2"/>
</dbReference>
<dbReference type="Pfam" id="PF00005">
    <property type="entry name" value="ABC_tran"/>
    <property type="match status" value="2"/>
</dbReference>
<dbReference type="InterPro" id="IPR050611">
    <property type="entry name" value="ABCF"/>
</dbReference>
<dbReference type="Gene3D" id="3.40.50.300">
    <property type="entry name" value="P-loop containing nucleotide triphosphate hydrolases"/>
    <property type="match status" value="2"/>
</dbReference>
<protein>
    <submittedName>
        <fullName evidence="5">ABC-F family ATP-binding cassette domain-containing protein</fullName>
    </submittedName>
</protein>
<organism evidence="5 6">
    <name type="scientific">Corynebacterium nasicanis</name>
    <dbReference type="NCBI Taxonomy" id="1448267"/>
    <lineage>
        <taxon>Bacteria</taxon>
        <taxon>Bacillati</taxon>
        <taxon>Actinomycetota</taxon>
        <taxon>Actinomycetes</taxon>
        <taxon>Mycobacteriales</taxon>
        <taxon>Corynebacteriaceae</taxon>
        <taxon>Corynebacterium</taxon>
    </lineage>
</organism>
<dbReference type="PANTHER" id="PTHR19211:SF123">
    <property type="entry name" value="ABC TRANSPORTER"/>
    <property type="match status" value="1"/>
</dbReference>
<keyword evidence="2" id="KW-0547">Nucleotide-binding</keyword>
<name>A0ABW1Q9C9_9CORY</name>
<sequence length="529" mass="57088">MATLNLRDVSAARGARELFSGLNLVVSEGETWGLAGPNGAGKSTLLRLIAEGAGETSPPEATIGLLEQEVERREESVGDFIRRRTGVAAAESEMNRLADGLAAGEDVGDAYASALDHWLALGGADLEGRLERVSADLGLDVSAETDMRALSGGQAARANLTVVLLAGHDILLLDEPTNDLDLAGLETLERFVTAERRPLIVVSHDREFLARTVTGMVELDAAQRQITVYAGGYDAFLVERERARIHAREAYEEYAGKVDKLKDRLQTQKTWLDKGTKNAVRKASDGDKHLRARAGQRSEKQAGKIAQSQRAIDRLEEVAEPRKEWELQMSIAAAPRSGSVVSAVHEVVVEKEGFTLGPVTVQITQGDRVLIDGPNGAGKSTLLDLLTDEAHLGSGVQLGVVDQARALFDVPVPVVERFGQEVPDWPAAEVRTLLAKFGLGGDHVLRPSSSLSPGERTRAALALLQARGVNTLVLDEPTNHLDLPAIEQLEQAVDSFTGTVLLVTHDRRLRDAFRATRHLSVEGGRVREL</sequence>
<evidence type="ECO:0000313" key="6">
    <source>
        <dbReference type="Proteomes" id="UP001596244"/>
    </source>
</evidence>
<evidence type="ECO:0000313" key="5">
    <source>
        <dbReference type="EMBL" id="MFC6145424.1"/>
    </source>
</evidence>
<dbReference type="InterPro" id="IPR003439">
    <property type="entry name" value="ABC_transporter-like_ATP-bd"/>
</dbReference>
<dbReference type="SUPFAM" id="SSF52540">
    <property type="entry name" value="P-loop containing nucleoside triphosphate hydrolases"/>
    <property type="match status" value="2"/>
</dbReference>
<proteinExistence type="predicted"/>
<evidence type="ECO:0000256" key="2">
    <source>
        <dbReference type="ARBA" id="ARBA00022741"/>
    </source>
</evidence>
<dbReference type="Proteomes" id="UP001596244">
    <property type="component" value="Unassembled WGS sequence"/>
</dbReference>
<keyword evidence="3 5" id="KW-0067">ATP-binding</keyword>
<dbReference type="InterPro" id="IPR003593">
    <property type="entry name" value="AAA+_ATPase"/>
</dbReference>
<reference evidence="6" key="1">
    <citation type="journal article" date="2019" name="Int. J. Syst. Evol. Microbiol.">
        <title>The Global Catalogue of Microorganisms (GCM) 10K type strain sequencing project: providing services to taxonomists for standard genome sequencing and annotation.</title>
        <authorList>
            <consortium name="The Broad Institute Genomics Platform"/>
            <consortium name="The Broad Institute Genome Sequencing Center for Infectious Disease"/>
            <person name="Wu L."/>
            <person name="Ma J."/>
        </authorList>
    </citation>
    <scope>NUCLEOTIDE SEQUENCE [LARGE SCALE GENOMIC DNA]</scope>
    <source>
        <strain evidence="6">CCUG 51943</strain>
    </source>
</reference>
<gene>
    <name evidence="5" type="ORF">ACFPUZ_01190</name>
</gene>
<evidence type="ECO:0000256" key="3">
    <source>
        <dbReference type="ARBA" id="ARBA00022840"/>
    </source>
</evidence>
<feature type="domain" description="ABC transporter" evidence="4">
    <location>
        <begin position="4"/>
        <end position="255"/>
    </location>
</feature>
<evidence type="ECO:0000259" key="4">
    <source>
        <dbReference type="PROSITE" id="PS50893"/>
    </source>
</evidence>
<dbReference type="EMBL" id="JBHSQE010000001">
    <property type="protein sequence ID" value="MFC6145424.1"/>
    <property type="molecule type" value="Genomic_DNA"/>
</dbReference>